<feature type="non-terminal residue" evidence="3">
    <location>
        <position position="255"/>
    </location>
</feature>
<dbReference type="AlphaFoldDB" id="A0AAD4C322"/>
<sequence>HTFDIYLPNYPLDAPDTSALVCFIHGGAWRAEDKADYAILARNLALSTGFPVALPNYRLTPRDPTPDNHLHHPAHAEDLLRFLEFVLSWHEENGGCLASRPSKLFLIGHSCSAHMLCTIFSRMPVDSESVCPSDELVQSTAAIIMSEGIYDIDLLLSSFPGYKTWFIDNTFGRRDSHENASAIEATIDPRAPHIHWFVIHSKGDTLVDERQSQGMYDSFRGKSCLVSKSFDVLEDEHNDILKSPQYIEIINRYIK</sequence>
<evidence type="ECO:0000313" key="4">
    <source>
        <dbReference type="Proteomes" id="UP001194468"/>
    </source>
</evidence>
<keyword evidence="4" id="KW-1185">Reference proteome</keyword>
<dbReference type="InterPro" id="IPR050300">
    <property type="entry name" value="GDXG_lipolytic_enzyme"/>
</dbReference>
<proteinExistence type="predicted"/>
<protein>
    <submittedName>
        <fullName evidence="3">Alpha/beta-hydrolase</fullName>
    </submittedName>
</protein>
<dbReference type="InterPro" id="IPR029058">
    <property type="entry name" value="AB_hydrolase_fold"/>
</dbReference>
<evidence type="ECO:0000259" key="2">
    <source>
        <dbReference type="Pfam" id="PF20434"/>
    </source>
</evidence>
<evidence type="ECO:0000313" key="3">
    <source>
        <dbReference type="EMBL" id="KAF8447590.1"/>
    </source>
</evidence>
<dbReference type="Pfam" id="PF20434">
    <property type="entry name" value="BD-FAE"/>
    <property type="match status" value="1"/>
</dbReference>
<dbReference type="InterPro" id="IPR049492">
    <property type="entry name" value="BD-FAE-like_dom"/>
</dbReference>
<comment type="caution">
    <text evidence="3">The sequence shown here is derived from an EMBL/GenBank/DDBJ whole genome shotgun (WGS) entry which is preliminary data.</text>
</comment>
<dbReference type="EMBL" id="WHUW01000004">
    <property type="protein sequence ID" value="KAF8447590.1"/>
    <property type="molecule type" value="Genomic_DNA"/>
</dbReference>
<dbReference type="GO" id="GO:0016787">
    <property type="term" value="F:hydrolase activity"/>
    <property type="evidence" value="ECO:0007669"/>
    <property type="project" value="UniProtKB-KW"/>
</dbReference>
<dbReference type="PANTHER" id="PTHR48081">
    <property type="entry name" value="AB HYDROLASE SUPERFAMILY PROTEIN C4A8.06C"/>
    <property type="match status" value="1"/>
</dbReference>
<accession>A0AAD4C322</accession>
<dbReference type="SUPFAM" id="SSF53474">
    <property type="entry name" value="alpha/beta-Hydrolases"/>
    <property type="match status" value="1"/>
</dbReference>
<dbReference type="PANTHER" id="PTHR48081:SF33">
    <property type="entry name" value="KYNURENINE FORMAMIDASE"/>
    <property type="match status" value="1"/>
</dbReference>
<dbReference type="Proteomes" id="UP001194468">
    <property type="component" value="Unassembled WGS sequence"/>
</dbReference>
<keyword evidence="1" id="KW-0378">Hydrolase</keyword>
<dbReference type="Gene3D" id="3.40.50.1820">
    <property type="entry name" value="alpha/beta hydrolase"/>
    <property type="match status" value="1"/>
</dbReference>
<evidence type="ECO:0000256" key="1">
    <source>
        <dbReference type="ARBA" id="ARBA00022801"/>
    </source>
</evidence>
<reference evidence="3" key="1">
    <citation type="submission" date="2019-10" db="EMBL/GenBank/DDBJ databases">
        <authorList>
            <consortium name="DOE Joint Genome Institute"/>
            <person name="Kuo A."/>
            <person name="Miyauchi S."/>
            <person name="Kiss E."/>
            <person name="Drula E."/>
            <person name="Kohler A."/>
            <person name="Sanchez-Garcia M."/>
            <person name="Andreopoulos B."/>
            <person name="Barry K.W."/>
            <person name="Bonito G."/>
            <person name="Buee M."/>
            <person name="Carver A."/>
            <person name="Chen C."/>
            <person name="Cichocki N."/>
            <person name="Clum A."/>
            <person name="Culley D."/>
            <person name="Crous P.W."/>
            <person name="Fauchery L."/>
            <person name="Girlanda M."/>
            <person name="Hayes R."/>
            <person name="Keri Z."/>
            <person name="LaButti K."/>
            <person name="Lipzen A."/>
            <person name="Lombard V."/>
            <person name="Magnuson J."/>
            <person name="Maillard F."/>
            <person name="Morin E."/>
            <person name="Murat C."/>
            <person name="Nolan M."/>
            <person name="Ohm R."/>
            <person name="Pangilinan J."/>
            <person name="Pereira M."/>
            <person name="Perotto S."/>
            <person name="Peter M."/>
            <person name="Riley R."/>
            <person name="Sitrit Y."/>
            <person name="Stielow B."/>
            <person name="Szollosi G."/>
            <person name="Zifcakova L."/>
            <person name="Stursova M."/>
            <person name="Spatafora J.W."/>
            <person name="Tedersoo L."/>
            <person name="Vaario L.-M."/>
            <person name="Yamada A."/>
            <person name="Yan M."/>
            <person name="Wang P."/>
            <person name="Xu J."/>
            <person name="Bruns T."/>
            <person name="Baldrian P."/>
            <person name="Vilgalys R."/>
            <person name="Henrissat B."/>
            <person name="Grigoriev I.V."/>
            <person name="Hibbett D."/>
            <person name="Nagy L.G."/>
            <person name="Martin F.M."/>
        </authorList>
    </citation>
    <scope>NUCLEOTIDE SEQUENCE</scope>
    <source>
        <strain evidence="3">BED1</strain>
    </source>
</reference>
<organism evidence="3 4">
    <name type="scientific">Boletus edulis BED1</name>
    <dbReference type="NCBI Taxonomy" id="1328754"/>
    <lineage>
        <taxon>Eukaryota</taxon>
        <taxon>Fungi</taxon>
        <taxon>Dikarya</taxon>
        <taxon>Basidiomycota</taxon>
        <taxon>Agaricomycotina</taxon>
        <taxon>Agaricomycetes</taxon>
        <taxon>Agaricomycetidae</taxon>
        <taxon>Boletales</taxon>
        <taxon>Boletineae</taxon>
        <taxon>Boletaceae</taxon>
        <taxon>Boletoideae</taxon>
        <taxon>Boletus</taxon>
    </lineage>
</organism>
<feature type="domain" description="BD-FAE-like" evidence="2">
    <location>
        <begin position="4"/>
        <end position="217"/>
    </location>
</feature>
<reference evidence="3" key="2">
    <citation type="journal article" date="2020" name="Nat. Commun.">
        <title>Large-scale genome sequencing of mycorrhizal fungi provides insights into the early evolution of symbiotic traits.</title>
        <authorList>
            <person name="Miyauchi S."/>
            <person name="Kiss E."/>
            <person name="Kuo A."/>
            <person name="Drula E."/>
            <person name="Kohler A."/>
            <person name="Sanchez-Garcia M."/>
            <person name="Morin E."/>
            <person name="Andreopoulos B."/>
            <person name="Barry K.W."/>
            <person name="Bonito G."/>
            <person name="Buee M."/>
            <person name="Carver A."/>
            <person name="Chen C."/>
            <person name="Cichocki N."/>
            <person name="Clum A."/>
            <person name="Culley D."/>
            <person name="Crous P.W."/>
            <person name="Fauchery L."/>
            <person name="Girlanda M."/>
            <person name="Hayes R.D."/>
            <person name="Keri Z."/>
            <person name="LaButti K."/>
            <person name="Lipzen A."/>
            <person name="Lombard V."/>
            <person name="Magnuson J."/>
            <person name="Maillard F."/>
            <person name="Murat C."/>
            <person name="Nolan M."/>
            <person name="Ohm R.A."/>
            <person name="Pangilinan J."/>
            <person name="Pereira M.F."/>
            <person name="Perotto S."/>
            <person name="Peter M."/>
            <person name="Pfister S."/>
            <person name="Riley R."/>
            <person name="Sitrit Y."/>
            <person name="Stielow J.B."/>
            <person name="Szollosi G."/>
            <person name="Zifcakova L."/>
            <person name="Stursova M."/>
            <person name="Spatafora J.W."/>
            <person name="Tedersoo L."/>
            <person name="Vaario L.M."/>
            <person name="Yamada A."/>
            <person name="Yan M."/>
            <person name="Wang P."/>
            <person name="Xu J."/>
            <person name="Bruns T."/>
            <person name="Baldrian P."/>
            <person name="Vilgalys R."/>
            <person name="Dunand C."/>
            <person name="Henrissat B."/>
            <person name="Grigoriev I.V."/>
            <person name="Hibbett D."/>
            <person name="Nagy L.G."/>
            <person name="Martin F.M."/>
        </authorList>
    </citation>
    <scope>NUCLEOTIDE SEQUENCE</scope>
    <source>
        <strain evidence="3">BED1</strain>
    </source>
</reference>
<name>A0AAD4C322_BOLED</name>
<gene>
    <name evidence="3" type="ORF">L210DRAFT_3358281</name>
</gene>
<feature type="non-terminal residue" evidence="3">
    <location>
        <position position="1"/>
    </location>
</feature>